<dbReference type="SFLD" id="SFLDG01067">
    <property type="entry name" value="SPASM/twitch_domain_containing"/>
    <property type="match status" value="1"/>
</dbReference>
<protein>
    <recommendedName>
        <fullName evidence="5">Radical SAM core domain-containing protein</fullName>
    </recommendedName>
</protein>
<dbReference type="SFLD" id="SFLDS00029">
    <property type="entry name" value="Radical_SAM"/>
    <property type="match status" value="1"/>
</dbReference>
<evidence type="ECO:0000256" key="1">
    <source>
        <dbReference type="ARBA" id="ARBA00022691"/>
    </source>
</evidence>
<dbReference type="GO" id="GO:0046872">
    <property type="term" value="F:metal ion binding"/>
    <property type="evidence" value="ECO:0007669"/>
    <property type="project" value="UniProtKB-KW"/>
</dbReference>
<evidence type="ECO:0000259" key="5">
    <source>
        <dbReference type="PROSITE" id="PS51918"/>
    </source>
</evidence>
<dbReference type="PANTHER" id="PTHR11228:SF7">
    <property type="entry name" value="PQQA PEPTIDE CYCLASE"/>
    <property type="match status" value="1"/>
</dbReference>
<dbReference type="CDD" id="cd01335">
    <property type="entry name" value="Radical_SAM"/>
    <property type="match status" value="1"/>
</dbReference>
<dbReference type="Proteomes" id="UP000231388">
    <property type="component" value="Unassembled WGS sequence"/>
</dbReference>
<dbReference type="GO" id="GO:0003824">
    <property type="term" value="F:catalytic activity"/>
    <property type="evidence" value="ECO:0007669"/>
    <property type="project" value="InterPro"/>
</dbReference>
<dbReference type="SFLD" id="SFLDG01386">
    <property type="entry name" value="main_SPASM_domain-containing"/>
    <property type="match status" value="1"/>
</dbReference>
<dbReference type="InterPro" id="IPR058240">
    <property type="entry name" value="rSAM_sf"/>
</dbReference>
<dbReference type="InterPro" id="IPR007197">
    <property type="entry name" value="rSAM"/>
</dbReference>
<dbReference type="InterPro" id="IPR013785">
    <property type="entry name" value="Aldolase_TIM"/>
</dbReference>
<proteinExistence type="predicted"/>
<name>A0A2G9XCL4_UNCKA</name>
<dbReference type="InterPro" id="IPR050377">
    <property type="entry name" value="Radical_SAM_PqqE_MftC-like"/>
</dbReference>
<dbReference type="GO" id="GO:0051536">
    <property type="term" value="F:iron-sulfur cluster binding"/>
    <property type="evidence" value="ECO:0007669"/>
    <property type="project" value="UniProtKB-KW"/>
</dbReference>
<accession>A0A2G9XCL4</accession>
<dbReference type="AlphaFoldDB" id="A0A2G9XCL4"/>
<dbReference type="Gene3D" id="3.20.20.70">
    <property type="entry name" value="Aldolase class I"/>
    <property type="match status" value="1"/>
</dbReference>
<keyword evidence="4" id="KW-0411">Iron-sulfur</keyword>
<dbReference type="PROSITE" id="PS51918">
    <property type="entry name" value="RADICAL_SAM"/>
    <property type="match status" value="1"/>
</dbReference>
<dbReference type="SUPFAM" id="SSF102114">
    <property type="entry name" value="Radical SAM enzymes"/>
    <property type="match status" value="1"/>
</dbReference>
<dbReference type="EMBL" id="PCQY01000014">
    <property type="protein sequence ID" value="PIP04704.1"/>
    <property type="molecule type" value="Genomic_DNA"/>
</dbReference>
<evidence type="ECO:0000256" key="2">
    <source>
        <dbReference type="ARBA" id="ARBA00022723"/>
    </source>
</evidence>
<keyword evidence="1" id="KW-0949">S-adenosyl-L-methionine</keyword>
<organism evidence="6 7">
    <name type="scientific">candidate division WWE3 bacterium CG23_combo_of_CG06-09_8_20_14_all_40_14</name>
    <dbReference type="NCBI Taxonomy" id="1975095"/>
    <lineage>
        <taxon>Bacteria</taxon>
        <taxon>Katanobacteria</taxon>
    </lineage>
</organism>
<evidence type="ECO:0000256" key="3">
    <source>
        <dbReference type="ARBA" id="ARBA00023004"/>
    </source>
</evidence>
<evidence type="ECO:0000256" key="4">
    <source>
        <dbReference type="ARBA" id="ARBA00023014"/>
    </source>
</evidence>
<reference evidence="6 7" key="1">
    <citation type="submission" date="2017-09" db="EMBL/GenBank/DDBJ databases">
        <title>Depth-based differentiation of microbial function through sediment-hosted aquifers and enrichment of novel symbionts in the deep terrestrial subsurface.</title>
        <authorList>
            <person name="Probst A.J."/>
            <person name="Ladd B."/>
            <person name="Jarett J.K."/>
            <person name="Geller-Mcgrath D.E."/>
            <person name="Sieber C.M."/>
            <person name="Emerson J.B."/>
            <person name="Anantharaman K."/>
            <person name="Thomas B.C."/>
            <person name="Malmstrom R."/>
            <person name="Stieglmeier M."/>
            <person name="Klingl A."/>
            <person name="Woyke T."/>
            <person name="Ryan C.M."/>
            <person name="Banfield J.F."/>
        </authorList>
    </citation>
    <scope>NUCLEOTIDE SEQUENCE [LARGE SCALE GENOMIC DNA]</scope>
    <source>
        <strain evidence="6">CG23_combo_of_CG06-09_8_20_14_all_40_14</strain>
    </source>
</reference>
<keyword evidence="3" id="KW-0408">Iron</keyword>
<dbReference type="PANTHER" id="PTHR11228">
    <property type="entry name" value="RADICAL SAM DOMAIN PROTEIN"/>
    <property type="match status" value="1"/>
</dbReference>
<dbReference type="Pfam" id="PF04055">
    <property type="entry name" value="Radical_SAM"/>
    <property type="match status" value="1"/>
</dbReference>
<comment type="caution">
    <text evidence="6">The sequence shown here is derived from an EMBL/GenBank/DDBJ whole genome shotgun (WGS) entry which is preliminary data.</text>
</comment>
<evidence type="ECO:0000313" key="7">
    <source>
        <dbReference type="Proteomes" id="UP000231388"/>
    </source>
</evidence>
<gene>
    <name evidence="6" type="ORF">COX53_01060</name>
</gene>
<sequence length="496" mass="55035">MRYGDLCDRLFVVLETWILKTNLLVLEGEILGQGAGDFSVFFVLRTTCRISNGGVTKMGNYTLSGGVYFFAGAKRGAIYDTNTGKVYSVNSAAKQIIEGASLDNSYWQQLVGMGLASTNSDNCKVLQALPKHQENLRFVWFEIVSDACNNCCIHCYAKSGPVSRRRCKTTKLTYSQWVSLIDQSVAAGCKRCQLIGGEPFLYRGEQGESVLDLAEHARKVGFEVVEIFTNATLLTPENVARIKELELRVAVSLYSNEPDIHDTITRRRGSYIEAARGLRILKDAGVNTRVELILMRANQDTLLETLSFIKEFGFGETRPDPIRQVGRGSDLDLLPEFPVFAKYGLRLKPDFKTSLLSLARNLRGNPCLNGKIAITDVGVVYPCIFSRSFSVGSVLEDAYLENIIQGDGVQRVWYSSKDAVVVCKDCEFRYCCADCRPLAEARAFGKIGYFEAPYPRCTYNPYTGEWAGGVWKVDSEGGLCYDESVKPILQSVTSGV</sequence>
<keyword evidence="2" id="KW-0479">Metal-binding</keyword>
<evidence type="ECO:0000313" key="6">
    <source>
        <dbReference type="EMBL" id="PIP04704.1"/>
    </source>
</evidence>
<feature type="domain" description="Radical SAM core" evidence="5">
    <location>
        <begin position="134"/>
        <end position="365"/>
    </location>
</feature>